<reference evidence="3 4" key="1">
    <citation type="journal article" date="2011" name="Nat. Biotechnol.">
        <title>Comparative genomic analysis of the thermophilic biomass-degrading fungi Myceliophthora thermophila and Thielavia terrestris.</title>
        <authorList>
            <person name="Berka R.M."/>
            <person name="Grigoriev I.V."/>
            <person name="Otillar R."/>
            <person name="Salamov A."/>
            <person name="Grimwood J."/>
            <person name="Reid I."/>
            <person name="Ishmael N."/>
            <person name="John T."/>
            <person name="Darmond C."/>
            <person name="Moisan M.-C."/>
            <person name="Henrissat B."/>
            <person name="Coutinho P.M."/>
            <person name="Lombard V."/>
            <person name="Natvig D.O."/>
            <person name="Lindquist E."/>
            <person name="Schmutz J."/>
            <person name="Lucas S."/>
            <person name="Harris P."/>
            <person name="Powlowski J."/>
            <person name="Bellemare A."/>
            <person name="Taylor D."/>
            <person name="Butler G."/>
            <person name="de Vries R.P."/>
            <person name="Allijn I.E."/>
            <person name="van den Brink J."/>
            <person name="Ushinsky S."/>
            <person name="Storms R."/>
            <person name="Powell A.J."/>
            <person name="Paulsen I.T."/>
            <person name="Elbourne L.D.H."/>
            <person name="Baker S.E."/>
            <person name="Magnuson J."/>
            <person name="LaBoissiere S."/>
            <person name="Clutterbuck A.J."/>
            <person name="Martinez D."/>
            <person name="Wogulis M."/>
            <person name="de Leon A.L."/>
            <person name="Rey M.W."/>
            <person name="Tsang A."/>
        </authorList>
    </citation>
    <scope>NUCLEOTIDE SEQUENCE [LARGE SCALE GENOMIC DNA]</scope>
    <source>
        <strain evidence="4">ATCC 38088 / NRRL 8126</strain>
    </source>
</reference>
<feature type="compositionally biased region" description="Low complexity" evidence="1">
    <location>
        <begin position="928"/>
        <end position="940"/>
    </location>
</feature>
<dbReference type="HOGENOM" id="CLU_321077_0_0_1"/>
<feature type="domain" description="C2H2-type" evidence="2">
    <location>
        <begin position="397"/>
        <end position="420"/>
    </location>
</feature>
<dbReference type="STRING" id="578455.G2QZN3"/>
<feature type="region of interest" description="Disordered" evidence="1">
    <location>
        <begin position="1"/>
        <end position="144"/>
    </location>
</feature>
<feature type="compositionally biased region" description="Basic and acidic residues" evidence="1">
    <location>
        <begin position="700"/>
        <end position="710"/>
    </location>
</feature>
<feature type="compositionally biased region" description="Polar residues" evidence="1">
    <location>
        <begin position="210"/>
        <end position="221"/>
    </location>
</feature>
<dbReference type="RefSeq" id="XP_003652698.1">
    <property type="nucleotide sequence ID" value="XM_003652650.1"/>
</dbReference>
<dbReference type="SMART" id="SM00355">
    <property type="entry name" value="ZnF_C2H2"/>
    <property type="match status" value="2"/>
</dbReference>
<dbReference type="KEGG" id="ttt:THITE_2114415"/>
<proteinExistence type="predicted"/>
<feature type="domain" description="C2H2-type" evidence="2">
    <location>
        <begin position="606"/>
        <end position="629"/>
    </location>
</feature>
<feature type="region of interest" description="Disordered" evidence="1">
    <location>
        <begin position="481"/>
        <end position="538"/>
    </location>
</feature>
<gene>
    <name evidence="3" type="ORF">THITE_2114415</name>
</gene>
<dbReference type="Proteomes" id="UP000008181">
    <property type="component" value="Chromosome 2"/>
</dbReference>
<dbReference type="GeneID" id="11518027"/>
<evidence type="ECO:0000256" key="1">
    <source>
        <dbReference type="SAM" id="MobiDB-lite"/>
    </source>
</evidence>
<feature type="compositionally biased region" description="Polar residues" evidence="1">
    <location>
        <begin position="487"/>
        <end position="503"/>
    </location>
</feature>
<sequence>MDAPAQQPSIGSELGAATGVPSVPKHADVGSVSGDGIGSAAGSSEPAQPVQAAVSKPVFKMKRTGQGSLPPTTPTPDVLSLPPATPASKDTAAEPEPAMIVSDILPTQAPSTPAVDSRSELPRVSSEPDSARKTKYATDEERRRATSLALKQRWASGLMDHVAKKRAETMKRRRTEALDPIGTPGITKPSGPVGSARHAQMSPAYPGRLTISSPAGLTASPTHHGRKQSLVSEQLARLFEDKPASAGPNVQAKADEGKPGIPGLSGPRTVDSRTPGAPGVSSPSRSPFSAGQAESVPGVGLNVADESEAHSEWQEEESLPDSLDDGARSGEPDGGETDAEGANSHAKDVPAQLEMAVPGRPYTKWWDSKGALLPAYGALLPEGYQLSYTTPGHPWVCPIRSCRTVFSKIAQLGYHFNRRHRGVMLHDNQDGTFSERGMYAPRSRQRGDKAAAAAPAIVVSKGGAEPGDPPAVAPRYPNLRLEDRADSGTNGANSENGTGTSATPMGHSRPEHTEAPENGVGNDGLEEVGGDTNAGDDVSMEDLVDESTAGTTLQAGGAPAGITEAEPGRPYTMWPDENGMLAPLAGALLPSGYSLDYTIPGRPWICPVRTCRKAFCKRNDLGFHFARTHFAALLNDNGDGTFSIKGVYRSKSTCIARGGKILVNAPPMVVSNEPLATGKPIPDARFPTYLYPSRRSPQSNHHEPKPDLKTLKTPATDESSDLWAYIQPHLVQTVDVPTSLTIRHLLTLPKRRNVQFNTRRKFVETATRDIAAIIIQVTGDVAPNMCDRCLKGRGPFEGCVVMSPSANITTRLRYPCCANCAYGGKKLLCSLLTSRLEPDQLMGGALAGDGVESQSKGLPVPKQSVEGGLAGNGVEPQRKGLPGPGPRASLQVDEMEVDGEIGPAVAPAHGMSLRATRTRQLRTESPFSSGSTSRRAASSALISQGHFRTPHDLLEMEDWEVAPGRIREEAAGNADTIAFSKPYLSASQAVPVCDDVAFRVDTIAAGGVLRLEAEADKTRLCSVAAGKVRVKIGDGGGDSGAPEFVVGPHGMFKVKPGAVCAVRNGLYLDAVLHTVVLTGFT</sequence>
<feature type="compositionally biased region" description="Polar residues" evidence="1">
    <location>
        <begin position="1"/>
        <end position="10"/>
    </location>
</feature>
<feature type="region of interest" description="Disordered" evidence="1">
    <location>
        <begin position="167"/>
        <end position="352"/>
    </location>
</feature>
<dbReference type="PROSITE" id="PS00028">
    <property type="entry name" value="ZINC_FINGER_C2H2_1"/>
    <property type="match status" value="2"/>
</dbReference>
<accession>G2QZN3</accession>
<feature type="region of interest" description="Disordered" evidence="1">
    <location>
        <begin position="692"/>
        <end position="713"/>
    </location>
</feature>
<dbReference type="InterPro" id="IPR013087">
    <property type="entry name" value="Znf_C2H2_type"/>
</dbReference>
<dbReference type="Pfam" id="PF12511">
    <property type="entry name" value="DUF3716"/>
    <property type="match status" value="1"/>
</dbReference>
<feature type="region of interest" description="Disordered" evidence="1">
    <location>
        <begin position="847"/>
        <end position="887"/>
    </location>
</feature>
<dbReference type="OrthoDB" id="3545073at2759"/>
<feature type="compositionally biased region" description="Acidic residues" evidence="1">
    <location>
        <begin position="314"/>
        <end position="324"/>
    </location>
</feature>
<evidence type="ECO:0000313" key="3">
    <source>
        <dbReference type="EMBL" id="AEO66362.1"/>
    </source>
</evidence>
<feature type="compositionally biased region" description="Basic and acidic residues" evidence="1">
    <location>
        <begin position="129"/>
        <end position="144"/>
    </location>
</feature>
<dbReference type="InterPro" id="IPR022190">
    <property type="entry name" value="DUF3716"/>
</dbReference>
<evidence type="ECO:0000259" key="2">
    <source>
        <dbReference type="PROSITE" id="PS00028"/>
    </source>
</evidence>
<protein>
    <recommendedName>
        <fullName evidence="2">C2H2-type domain-containing protein</fullName>
    </recommendedName>
</protein>
<feature type="region of interest" description="Disordered" evidence="1">
    <location>
        <begin position="920"/>
        <end position="940"/>
    </location>
</feature>
<dbReference type="AlphaFoldDB" id="G2QZN3"/>
<keyword evidence="4" id="KW-1185">Reference proteome</keyword>
<dbReference type="eggNOG" id="ENOG502SACR">
    <property type="taxonomic scope" value="Eukaryota"/>
</dbReference>
<organism evidence="3 4">
    <name type="scientific">Thermothielavioides terrestris (strain ATCC 38088 / NRRL 8126)</name>
    <name type="common">Thielavia terrestris</name>
    <dbReference type="NCBI Taxonomy" id="578455"/>
    <lineage>
        <taxon>Eukaryota</taxon>
        <taxon>Fungi</taxon>
        <taxon>Dikarya</taxon>
        <taxon>Ascomycota</taxon>
        <taxon>Pezizomycotina</taxon>
        <taxon>Sordariomycetes</taxon>
        <taxon>Sordariomycetidae</taxon>
        <taxon>Sordariales</taxon>
        <taxon>Chaetomiaceae</taxon>
        <taxon>Thermothielavioides</taxon>
        <taxon>Thermothielavioides terrestris</taxon>
    </lineage>
</organism>
<name>G2QZN3_THETT</name>
<evidence type="ECO:0000313" key="4">
    <source>
        <dbReference type="Proteomes" id="UP000008181"/>
    </source>
</evidence>
<dbReference type="EMBL" id="CP003010">
    <property type="protein sequence ID" value="AEO66362.1"/>
    <property type="molecule type" value="Genomic_DNA"/>
</dbReference>